<keyword evidence="2" id="KW-0963">Cytoplasm</keyword>
<dbReference type="Pfam" id="PF01926">
    <property type="entry name" value="MMR_HSR1"/>
    <property type="match status" value="1"/>
</dbReference>
<dbReference type="PROSITE" id="PS51881">
    <property type="entry name" value="OCT"/>
    <property type="match status" value="1"/>
</dbReference>
<dbReference type="PANTHER" id="PTHR11702">
    <property type="entry name" value="DEVELOPMENTALLY REGULATED GTP-BINDING PROTEIN-RELATED"/>
    <property type="match status" value="1"/>
</dbReference>
<dbReference type="InterPro" id="IPR015349">
    <property type="entry name" value="OCT_dom"/>
</dbReference>
<comment type="caution">
    <text evidence="9">The sequence shown here is derived from an EMBL/GenBank/DDBJ whole genome shotgun (WGS) entry which is preliminary data.</text>
</comment>
<dbReference type="AlphaFoldDB" id="A0A645AVN1"/>
<gene>
    <name evidence="9" type="primary">obg_31</name>
    <name evidence="9" type="ORF">SDC9_103173</name>
</gene>
<feature type="domain" description="OCT" evidence="8">
    <location>
        <begin position="190"/>
        <end position="268"/>
    </location>
</feature>
<evidence type="ECO:0000259" key="7">
    <source>
        <dbReference type="PROSITE" id="PS51710"/>
    </source>
</evidence>
<dbReference type="PROSITE" id="PS00905">
    <property type="entry name" value="GTP1_OBG"/>
    <property type="match status" value="1"/>
</dbReference>
<dbReference type="NCBIfam" id="TIGR03595">
    <property type="entry name" value="Obg_CgtA_exten"/>
    <property type="match status" value="1"/>
</dbReference>
<dbReference type="InterPro" id="IPR005225">
    <property type="entry name" value="Small_GTP-bd"/>
</dbReference>
<accession>A0A645AVN1</accession>
<dbReference type="NCBIfam" id="TIGR00231">
    <property type="entry name" value="small_GTP"/>
    <property type="match status" value="1"/>
</dbReference>
<protein>
    <submittedName>
        <fullName evidence="9">GTPase Obg</fullName>
        <ecNumber evidence="9">3.6.5.-</ecNumber>
    </submittedName>
</protein>
<dbReference type="Gene3D" id="3.30.300.350">
    <property type="entry name" value="GTP-binding protein OBG, C-terminal domain"/>
    <property type="match status" value="1"/>
</dbReference>
<keyword evidence="3" id="KW-0479">Metal-binding</keyword>
<organism evidence="9">
    <name type="scientific">bioreactor metagenome</name>
    <dbReference type="NCBI Taxonomy" id="1076179"/>
    <lineage>
        <taxon>unclassified sequences</taxon>
        <taxon>metagenomes</taxon>
        <taxon>ecological metagenomes</taxon>
    </lineage>
</organism>
<dbReference type="PRINTS" id="PR00326">
    <property type="entry name" value="GTP1OBG"/>
</dbReference>
<evidence type="ECO:0000256" key="6">
    <source>
        <dbReference type="ARBA" id="ARBA00023134"/>
    </source>
</evidence>
<dbReference type="InterPro" id="IPR027417">
    <property type="entry name" value="P-loop_NTPase"/>
</dbReference>
<evidence type="ECO:0000256" key="2">
    <source>
        <dbReference type="ARBA" id="ARBA00022490"/>
    </source>
</evidence>
<dbReference type="InterPro" id="IPR036346">
    <property type="entry name" value="GTP-bd_prot_GTP1/OBG_C_sf"/>
</dbReference>
<reference evidence="9" key="1">
    <citation type="submission" date="2019-08" db="EMBL/GenBank/DDBJ databases">
        <authorList>
            <person name="Kucharzyk K."/>
            <person name="Murdoch R.W."/>
            <person name="Higgins S."/>
            <person name="Loffler F."/>
        </authorList>
    </citation>
    <scope>NUCLEOTIDE SEQUENCE</scope>
</reference>
<dbReference type="CDD" id="cd01898">
    <property type="entry name" value="Obg"/>
    <property type="match status" value="1"/>
</dbReference>
<dbReference type="InterPro" id="IPR045086">
    <property type="entry name" value="OBG_GTPase"/>
</dbReference>
<evidence type="ECO:0000256" key="3">
    <source>
        <dbReference type="ARBA" id="ARBA00022723"/>
    </source>
</evidence>
<dbReference type="EMBL" id="VSSQ01015724">
    <property type="protein sequence ID" value="MPM56371.1"/>
    <property type="molecule type" value="Genomic_DNA"/>
</dbReference>
<name>A0A645AVN1_9ZZZZ</name>
<keyword evidence="5 9" id="KW-0378">Hydrolase</keyword>
<dbReference type="GO" id="GO:0046872">
    <property type="term" value="F:metal ion binding"/>
    <property type="evidence" value="ECO:0007669"/>
    <property type="project" value="UniProtKB-KW"/>
</dbReference>
<dbReference type="PROSITE" id="PS51710">
    <property type="entry name" value="G_OBG"/>
    <property type="match status" value="1"/>
</dbReference>
<feature type="domain" description="OBG-type G" evidence="7">
    <location>
        <begin position="3"/>
        <end position="174"/>
    </location>
</feature>
<evidence type="ECO:0000256" key="4">
    <source>
        <dbReference type="ARBA" id="ARBA00022741"/>
    </source>
</evidence>
<sequence>MLASVGLVGYPNAGKSTLLTALTAARPKIADYPFTTLTPNLGVVEADEENSFIMADIPGLIEGAHVGVGLGHDFLRHIERTKLLVHLIDLAAVDGRNPISDYLSICQELSLYSEELGNRPQIIVLNKIDLPAAEENYQDVVSWFTKEGKKCFIISAMTRQGFEPLLKEIIGSLAQIPDMPPLIFTPAAEFVFDEEREIIIERSSETSWVVKSKRLERHVVMTDFSRSGSVKRFQGLMRKIGVDQMLREAGAMPGHSVIIGEVEFVFADYDDDSEF</sequence>
<dbReference type="Gene3D" id="3.40.50.300">
    <property type="entry name" value="P-loop containing nucleotide triphosphate hydrolases"/>
    <property type="match status" value="1"/>
</dbReference>
<dbReference type="GO" id="GO:0003924">
    <property type="term" value="F:GTPase activity"/>
    <property type="evidence" value="ECO:0007669"/>
    <property type="project" value="InterPro"/>
</dbReference>
<evidence type="ECO:0000313" key="9">
    <source>
        <dbReference type="EMBL" id="MPM56371.1"/>
    </source>
</evidence>
<evidence type="ECO:0000256" key="1">
    <source>
        <dbReference type="ARBA" id="ARBA00001946"/>
    </source>
</evidence>
<keyword evidence="6" id="KW-0342">GTP-binding</keyword>
<dbReference type="PANTHER" id="PTHR11702:SF31">
    <property type="entry name" value="MITOCHONDRIAL RIBOSOME-ASSOCIATED GTPASE 2"/>
    <property type="match status" value="1"/>
</dbReference>
<dbReference type="EC" id="3.6.5.-" evidence="9"/>
<dbReference type="InterPro" id="IPR006074">
    <property type="entry name" value="GTP1-OBG_CS"/>
</dbReference>
<proteinExistence type="predicted"/>
<dbReference type="InterPro" id="IPR031167">
    <property type="entry name" value="G_OBG"/>
</dbReference>
<dbReference type="InterPro" id="IPR006073">
    <property type="entry name" value="GTP-bd"/>
</dbReference>
<dbReference type="GO" id="GO:0005525">
    <property type="term" value="F:GTP binding"/>
    <property type="evidence" value="ECO:0007669"/>
    <property type="project" value="UniProtKB-KW"/>
</dbReference>
<dbReference type="SUPFAM" id="SSF52540">
    <property type="entry name" value="P-loop containing nucleoside triphosphate hydrolases"/>
    <property type="match status" value="1"/>
</dbReference>
<dbReference type="SUPFAM" id="SSF102741">
    <property type="entry name" value="Obg GTP-binding protein C-terminal domain"/>
    <property type="match status" value="1"/>
</dbReference>
<evidence type="ECO:0000256" key="5">
    <source>
        <dbReference type="ARBA" id="ARBA00022801"/>
    </source>
</evidence>
<keyword evidence="4" id="KW-0547">Nucleotide-binding</keyword>
<evidence type="ECO:0000259" key="8">
    <source>
        <dbReference type="PROSITE" id="PS51881"/>
    </source>
</evidence>
<comment type="cofactor">
    <cofactor evidence="1">
        <name>Mg(2+)</name>
        <dbReference type="ChEBI" id="CHEBI:18420"/>
    </cofactor>
</comment>
<dbReference type="Pfam" id="PF09269">
    <property type="entry name" value="DUF1967"/>
    <property type="match status" value="1"/>
</dbReference>